<feature type="binding site" evidence="3">
    <location>
        <position position="311"/>
    </location>
    <ligand>
        <name>L-glutamate</name>
        <dbReference type="ChEBI" id="CHEBI:29985"/>
    </ligand>
</feature>
<feature type="active site" description="Nucleophile" evidence="2">
    <location>
        <position position="587"/>
    </location>
</feature>
<evidence type="ECO:0000256" key="1">
    <source>
        <dbReference type="ARBA" id="ARBA00084097"/>
    </source>
</evidence>
<dbReference type="Gene3D" id="3.60.20.40">
    <property type="match status" value="1"/>
</dbReference>
<dbReference type="InterPro" id="IPR043138">
    <property type="entry name" value="GGT_lsub"/>
</dbReference>
<keyword evidence="1" id="KW-0800">Toxin</keyword>
<dbReference type="GO" id="GO:0036374">
    <property type="term" value="F:glutathione hydrolase activity"/>
    <property type="evidence" value="ECO:0007669"/>
    <property type="project" value="InterPro"/>
</dbReference>
<dbReference type="FunFam" id="1.10.246.130:FF:000002">
    <property type="entry name" value="glutathione hydrolase 1 proenzyme"/>
    <property type="match status" value="1"/>
</dbReference>
<feature type="binding site" evidence="3">
    <location>
        <begin position="657"/>
        <end position="658"/>
    </location>
    <ligand>
        <name>L-glutamate</name>
        <dbReference type="ChEBI" id="CHEBI:29985"/>
    </ligand>
</feature>
<dbReference type="GO" id="GO:0006751">
    <property type="term" value="P:glutathione catabolic process"/>
    <property type="evidence" value="ECO:0007669"/>
    <property type="project" value="InterPro"/>
</dbReference>
<dbReference type="PRINTS" id="PR01210">
    <property type="entry name" value="GGTRANSPTASE"/>
</dbReference>
<keyword evidence="6" id="KW-1185">Reference proteome</keyword>
<evidence type="ECO:0000256" key="2">
    <source>
        <dbReference type="PIRSR" id="PIRSR600101-1"/>
    </source>
</evidence>
<feature type="binding site" evidence="3">
    <location>
        <begin position="605"/>
        <end position="607"/>
    </location>
    <ligand>
        <name>L-glutamate</name>
        <dbReference type="ChEBI" id="CHEBI:29985"/>
    </ligand>
</feature>
<dbReference type="InterPro" id="IPR029055">
    <property type="entry name" value="Ntn_hydrolases_N"/>
</dbReference>
<feature type="region of interest" description="Disordered" evidence="4">
    <location>
        <begin position="36"/>
        <end position="68"/>
    </location>
</feature>
<organism evidence="5 6">
    <name type="scientific">Paralvinella palmiformis</name>
    <dbReference type="NCBI Taxonomy" id="53620"/>
    <lineage>
        <taxon>Eukaryota</taxon>
        <taxon>Metazoa</taxon>
        <taxon>Spiralia</taxon>
        <taxon>Lophotrochozoa</taxon>
        <taxon>Annelida</taxon>
        <taxon>Polychaeta</taxon>
        <taxon>Sedentaria</taxon>
        <taxon>Canalipalpata</taxon>
        <taxon>Terebellida</taxon>
        <taxon>Terebelliformia</taxon>
        <taxon>Alvinellidae</taxon>
        <taxon>Paralvinella</taxon>
    </lineage>
</organism>
<evidence type="ECO:0000313" key="5">
    <source>
        <dbReference type="EMBL" id="KAK2151985.1"/>
    </source>
</evidence>
<keyword evidence="1" id="KW-1202">Platelet aggregation activating toxin</keyword>
<dbReference type="EMBL" id="JAODUP010000343">
    <property type="protein sequence ID" value="KAK2151985.1"/>
    <property type="molecule type" value="Genomic_DNA"/>
</dbReference>
<dbReference type="InterPro" id="IPR043137">
    <property type="entry name" value="GGT_ssub_C"/>
</dbReference>
<dbReference type="SUPFAM" id="SSF56235">
    <property type="entry name" value="N-terminal nucleophile aminohydrolases (Ntn hydrolases)"/>
    <property type="match status" value="1"/>
</dbReference>
<feature type="binding site" evidence="3">
    <location>
        <position position="629"/>
    </location>
    <ligand>
        <name>L-glutamate</name>
        <dbReference type="ChEBI" id="CHEBI:29985"/>
    </ligand>
</feature>
<dbReference type="FunFam" id="3.60.20.40:FF:000001">
    <property type="entry name" value="Gamma-glutamyltranspeptidase 1"/>
    <property type="match status" value="1"/>
</dbReference>
<dbReference type="PANTHER" id="PTHR11686:SF9">
    <property type="entry name" value="RE13973P"/>
    <property type="match status" value="1"/>
</dbReference>
<accession>A0AAD9JGH4</accession>
<dbReference type="GO" id="GO:0005886">
    <property type="term" value="C:plasma membrane"/>
    <property type="evidence" value="ECO:0007669"/>
    <property type="project" value="TreeGrafter"/>
</dbReference>
<gene>
    <name evidence="5" type="ORF">LSH36_343g01029</name>
</gene>
<feature type="binding site" evidence="3">
    <location>
        <position position="680"/>
    </location>
    <ligand>
        <name>L-glutamate</name>
        <dbReference type="ChEBI" id="CHEBI:29985"/>
    </ligand>
</feature>
<dbReference type="InterPro" id="IPR000101">
    <property type="entry name" value="GGT_peptidase"/>
</dbReference>
<reference evidence="5" key="1">
    <citation type="journal article" date="2023" name="Mol. Biol. Evol.">
        <title>Third-Generation Sequencing Reveals the Adaptive Role of the Epigenome in Three Deep-Sea Polychaetes.</title>
        <authorList>
            <person name="Perez M."/>
            <person name="Aroh O."/>
            <person name="Sun Y."/>
            <person name="Lan Y."/>
            <person name="Juniper S.K."/>
            <person name="Young C.R."/>
            <person name="Angers B."/>
            <person name="Qian P.Y."/>
        </authorList>
    </citation>
    <scope>NUCLEOTIDE SEQUENCE</scope>
    <source>
        <strain evidence="5">P08H-3</strain>
    </source>
</reference>
<name>A0AAD9JGH4_9ANNE</name>
<evidence type="ECO:0000256" key="4">
    <source>
        <dbReference type="SAM" id="MobiDB-lite"/>
    </source>
</evidence>
<protein>
    <submittedName>
        <fullName evidence="5">Uncharacterized protein</fullName>
    </submittedName>
</protein>
<keyword evidence="1" id="KW-1199">Hemostasis impairing toxin</keyword>
<dbReference type="Proteomes" id="UP001208570">
    <property type="component" value="Unassembled WGS sequence"/>
</dbReference>
<proteinExistence type="predicted"/>
<dbReference type="PANTHER" id="PTHR11686">
    <property type="entry name" value="GAMMA GLUTAMYL TRANSPEPTIDASE"/>
    <property type="match status" value="1"/>
</dbReference>
<sequence length="783" mass="84557">MGVSARTEHILLTSLVFGLLSSLIIGLTIGLRTPPLPNGGSPTDPPLSNDTTTRTNTEITTTTPKTTTTTKTATTITTTTVTSSSSTITTTTDEVTTAETTTAKVTTATNTKTTSASDSTTNRPAISTEEATITSSLSSSTSSKLLVLNDVHIPKLDHFSEHGIKKWWYLARKDNLVNKVKDQHSTKTGSKLWQRHVGNQFSGKSEQGKRHQKAISREHHPIVADDTVPWDPSVNKSFRHAAVTTDTIPCSTIGTDMLRAGGSAVDAAIAATICVGIVNHHSSGIGGGHFMTIYETPRDGDIKELRTIQAREWAPLASSRDMFVNNTDASTKGGLSIAVPGEVKGFYAAWQRYGRLPWSDLFQPSIRLCEEGFIVEGSLSGAIQSYEDDIRKDPNLSELFVKENGSLITEGDLLKNPKLGATLARIAEDPDTFYSGSLADDIIADLTEYGSIITKEDLRGYRAKLKMPSAIHLSNGNLSVYSVTPPSSGVVYQYILNILNGYNFEPGMLSTPDNEILAHHRIIEAFKFAYAKRSNLGDEEFVDVKNLVVNLTSPEYGEYIRTRINDNTTENYTYYEPDFDMFVDGGTAHMSVLAPDGAAVAVTMTINLFFGSNVRGNRTGILFNDAMDDFSTPGTENSFGVPSSPANYIVPGKMPMSSMCPSIVIDNNTTVVFISGGSGGTRIMTGTAFVTIQSIWFEKSLIDATDTARVHHQLIPEDVKHEPHLSQDIIDGLTAKNHVVLPYGNIATVNSISNTCNSGDDSDMDACIHAVSDGRKGGSPDGI</sequence>
<comment type="caution">
    <text evidence="5">The sequence shown here is derived from an EMBL/GenBank/DDBJ whole genome shotgun (WGS) entry which is preliminary data.</text>
</comment>
<dbReference type="Pfam" id="PF01019">
    <property type="entry name" value="G_glu_transpept"/>
    <property type="match status" value="1"/>
</dbReference>
<evidence type="ECO:0000256" key="3">
    <source>
        <dbReference type="PIRSR" id="PIRSR600101-2"/>
    </source>
</evidence>
<evidence type="ECO:0000313" key="6">
    <source>
        <dbReference type="Proteomes" id="UP001208570"/>
    </source>
</evidence>
<dbReference type="AlphaFoldDB" id="A0AAD9JGH4"/>
<dbReference type="Gene3D" id="1.10.246.130">
    <property type="match status" value="1"/>
</dbReference>
<feature type="compositionally biased region" description="Low complexity" evidence="4">
    <location>
        <begin position="48"/>
        <end position="68"/>
    </location>
</feature>